<evidence type="ECO:0000313" key="3">
    <source>
        <dbReference type="Proteomes" id="UP000298493"/>
    </source>
</evidence>
<reference evidence="2 3" key="1">
    <citation type="submission" date="2019-04" db="EMBL/GenBank/DDBJ databases">
        <title>High contiguity whole genome sequence and gene annotation resource for two Venturia nashicola isolates.</title>
        <authorList>
            <person name="Prokchorchik M."/>
            <person name="Won K."/>
            <person name="Lee Y."/>
            <person name="Choi E.D."/>
            <person name="Segonzac C."/>
            <person name="Sohn K.H."/>
        </authorList>
    </citation>
    <scope>NUCLEOTIDE SEQUENCE [LARGE SCALE GENOMIC DNA]</scope>
    <source>
        <strain evidence="2 3">PRI2</strain>
    </source>
</reference>
<evidence type="ECO:0000256" key="1">
    <source>
        <dbReference type="SAM" id="MobiDB-lite"/>
    </source>
</evidence>
<accession>A0A4Z1P714</accession>
<keyword evidence="3" id="KW-1185">Reference proteome</keyword>
<dbReference type="STRING" id="86259.A0A4Z1P714"/>
<feature type="compositionally biased region" description="Basic and acidic residues" evidence="1">
    <location>
        <begin position="25"/>
        <end position="50"/>
    </location>
</feature>
<evidence type="ECO:0000313" key="2">
    <source>
        <dbReference type="EMBL" id="TID24927.1"/>
    </source>
</evidence>
<organism evidence="2 3">
    <name type="scientific">Venturia nashicola</name>
    <dbReference type="NCBI Taxonomy" id="86259"/>
    <lineage>
        <taxon>Eukaryota</taxon>
        <taxon>Fungi</taxon>
        <taxon>Dikarya</taxon>
        <taxon>Ascomycota</taxon>
        <taxon>Pezizomycotina</taxon>
        <taxon>Dothideomycetes</taxon>
        <taxon>Pleosporomycetidae</taxon>
        <taxon>Venturiales</taxon>
        <taxon>Venturiaceae</taxon>
        <taxon>Venturia</taxon>
    </lineage>
</organism>
<protein>
    <submittedName>
        <fullName evidence="2">Basic leucine zipper protein</fullName>
    </submittedName>
</protein>
<proteinExistence type="predicted"/>
<gene>
    <name evidence="2" type="ORF">E6O75_ATG04132</name>
</gene>
<sequence>MPRDGSGTADNATPGEPGHNIIHGTGKEPTSDHVARADKTAPLPEPEKGAAIEGLGASGGGDKYTAQGGDLSESGVEGKQ</sequence>
<dbReference type="OrthoDB" id="3439627at2759"/>
<dbReference type="AlphaFoldDB" id="A0A4Z1P714"/>
<dbReference type="EMBL" id="SNSC02000004">
    <property type="protein sequence ID" value="TID24927.1"/>
    <property type="molecule type" value="Genomic_DNA"/>
</dbReference>
<comment type="caution">
    <text evidence="2">The sequence shown here is derived from an EMBL/GenBank/DDBJ whole genome shotgun (WGS) entry which is preliminary data.</text>
</comment>
<name>A0A4Z1P714_9PEZI</name>
<dbReference type="Proteomes" id="UP000298493">
    <property type="component" value="Unassembled WGS sequence"/>
</dbReference>
<feature type="region of interest" description="Disordered" evidence="1">
    <location>
        <begin position="1"/>
        <end position="80"/>
    </location>
</feature>